<evidence type="ECO:0000256" key="14">
    <source>
        <dbReference type="ARBA" id="ARBA00038525"/>
    </source>
</evidence>
<dbReference type="KEGG" id="lww:102735000"/>
<dbReference type="GO" id="GO:0043525">
    <property type="term" value="P:positive regulation of neuron apoptotic process"/>
    <property type="evidence" value="ECO:0007669"/>
    <property type="project" value="TreeGrafter"/>
</dbReference>
<keyword evidence="6" id="KW-0053">Apoptosis</keyword>
<dbReference type="PROSITE" id="PS50207">
    <property type="entry name" value="CASPASE_P10"/>
    <property type="match status" value="1"/>
</dbReference>
<evidence type="ECO:0000256" key="2">
    <source>
        <dbReference type="ARBA" id="ARBA00010134"/>
    </source>
</evidence>
<evidence type="ECO:0000256" key="11">
    <source>
        <dbReference type="ARBA" id="ARBA00022990"/>
    </source>
</evidence>
<dbReference type="InterPro" id="IPR029030">
    <property type="entry name" value="Caspase-like_dom_sf"/>
</dbReference>
<keyword evidence="8" id="KW-0378">Hydrolase</keyword>
<keyword evidence="4" id="KW-0597">Phosphoprotein</keyword>
<reference evidence="21" key="1">
    <citation type="submission" date="2025-08" db="UniProtKB">
        <authorList>
            <consortium name="RefSeq"/>
        </authorList>
    </citation>
    <scope>IDENTIFICATION</scope>
    <source>
        <tissue evidence="21">Liver</tissue>
    </source>
</reference>
<dbReference type="PROSITE" id="PS01121">
    <property type="entry name" value="CASPASE_HIS"/>
    <property type="match status" value="1"/>
</dbReference>
<dbReference type="GO" id="GO:0031264">
    <property type="term" value="C:death-inducing signaling complex"/>
    <property type="evidence" value="ECO:0007669"/>
    <property type="project" value="TreeGrafter"/>
</dbReference>
<evidence type="ECO:0000313" key="20">
    <source>
        <dbReference type="Proteomes" id="UP000245341"/>
    </source>
</evidence>
<organism evidence="20 21">
    <name type="scientific">Leptonychotes weddellii</name>
    <name type="common">Weddell seal</name>
    <name type="synonym">Otaria weddellii</name>
    <dbReference type="NCBI Taxonomy" id="9713"/>
    <lineage>
        <taxon>Eukaryota</taxon>
        <taxon>Metazoa</taxon>
        <taxon>Chordata</taxon>
        <taxon>Craniata</taxon>
        <taxon>Vertebrata</taxon>
        <taxon>Euteleostomi</taxon>
        <taxon>Mammalia</taxon>
        <taxon>Eutheria</taxon>
        <taxon>Laurasiatheria</taxon>
        <taxon>Carnivora</taxon>
        <taxon>Caniformia</taxon>
        <taxon>Pinnipedia</taxon>
        <taxon>Phocidae</taxon>
        <taxon>Monachinae</taxon>
        <taxon>Lobodontini</taxon>
        <taxon>Leptonychotes</taxon>
    </lineage>
</organism>
<dbReference type="RefSeq" id="XP_006744794.1">
    <property type="nucleotide sequence ID" value="XM_006744731.2"/>
</dbReference>
<evidence type="ECO:0000256" key="8">
    <source>
        <dbReference type="ARBA" id="ARBA00022801"/>
    </source>
</evidence>
<dbReference type="SMART" id="SM00115">
    <property type="entry name" value="CASc"/>
    <property type="match status" value="1"/>
</dbReference>
<dbReference type="InterPro" id="IPR002398">
    <property type="entry name" value="Pept_C14"/>
</dbReference>
<dbReference type="AlphaFoldDB" id="A0A2U3YM46"/>
<dbReference type="InterPro" id="IPR033139">
    <property type="entry name" value="Caspase_cys_AS"/>
</dbReference>
<evidence type="ECO:0000256" key="3">
    <source>
        <dbReference type="ARBA" id="ARBA00022490"/>
    </source>
</evidence>
<evidence type="ECO:0000256" key="6">
    <source>
        <dbReference type="ARBA" id="ARBA00022703"/>
    </source>
</evidence>
<dbReference type="InterPro" id="IPR001309">
    <property type="entry name" value="Pept_C14_p20"/>
</dbReference>
<evidence type="ECO:0000256" key="13">
    <source>
        <dbReference type="ARBA" id="ARBA00036189"/>
    </source>
</evidence>
<dbReference type="GO" id="GO:0030218">
    <property type="term" value="P:erythrocyte differentiation"/>
    <property type="evidence" value="ECO:0007669"/>
    <property type="project" value="TreeGrafter"/>
</dbReference>
<dbReference type="PROSITE" id="PS50208">
    <property type="entry name" value="CASPASE_P20"/>
    <property type="match status" value="1"/>
</dbReference>
<dbReference type="PROSITE" id="PS01122">
    <property type="entry name" value="CASPASE_CYS"/>
    <property type="match status" value="1"/>
</dbReference>
<proteinExistence type="inferred from homology"/>
<keyword evidence="9" id="KW-0788">Thiol protease</keyword>
<evidence type="ECO:0000313" key="21">
    <source>
        <dbReference type="RefSeq" id="XP_006744794.1"/>
    </source>
</evidence>
<dbReference type="OrthoDB" id="5988181at2759"/>
<evidence type="ECO:0000256" key="12">
    <source>
        <dbReference type="ARBA" id="ARBA00023145"/>
    </source>
</evidence>
<keyword evidence="5" id="KW-0645">Protease</keyword>
<accession>A0A2U3YM46</accession>
<dbReference type="GO" id="GO:0051604">
    <property type="term" value="P:protein maturation"/>
    <property type="evidence" value="ECO:0007669"/>
    <property type="project" value="UniProtKB-ARBA"/>
</dbReference>
<evidence type="ECO:0000256" key="15">
    <source>
        <dbReference type="ARBA" id="ARBA00038900"/>
    </source>
</evidence>
<dbReference type="InterPro" id="IPR002138">
    <property type="entry name" value="Pept_C14_p10"/>
</dbReference>
<keyword evidence="3" id="KW-0963">Cytoplasm</keyword>
<dbReference type="Proteomes" id="UP000245341">
    <property type="component" value="Unplaced"/>
</dbReference>
<dbReference type="CTD" id="836"/>
<keyword evidence="7" id="KW-0702">S-nitrosylation</keyword>
<dbReference type="CDD" id="cd00032">
    <property type="entry name" value="CASc"/>
    <property type="match status" value="1"/>
</dbReference>
<evidence type="ECO:0000259" key="19">
    <source>
        <dbReference type="PROSITE" id="PS50208"/>
    </source>
</evidence>
<evidence type="ECO:0000256" key="10">
    <source>
        <dbReference type="ARBA" id="ARBA00022843"/>
    </source>
</evidence>
<keyword evidence="20" id="KW-1185">Reference proteome</keyword>
<dbReference type="GO" id="GO:0004197">
    <property type="term" value="F:cysteine-type endopeptidase activity"/>
    <property type="evidence" value="ECO:0007669"/>
    <property type="project" value="InterPro"/>
</dbReference>
<dbReference type="GeneID" id="102735000"/>
<dbReference type="FunFam" id="3.40.50.1460:FF:000001">
    <property type="entry name" value="Caspase-3 preproprotein"/>
    <property type="match status" value="1"/>
</dbReference>
<comment type="subunit">
    <text evidence="14">Heterotetramer that consists of two anti-parallel arranged heterodimers, each one formed by a 17 kDa (p17) and a 12 kDa (p12) subunit. Interacts with BIRC6/bruce.</text>
</comment>
<evidence type="ECO:0000256" key="4">
    <source>
        <dbReference type="ARBA" id="ARBA00022553"/>
    </source>
</evidence>
<name>A0A2U3YM46_LEPWE</name>
<sequence length="302" mass="34203">MGSTFTSGRPEKTWENSGRQVLEVSMENTEHSVDAKSIKNSETKILHGSKSVDSGMFLDNSYKMDYPEMGLCIIINNKNFHRSTGMTPRSGTDVDAANLRETFTNLKYEVRNKNDLTCEEILELMDSVSKEDHSKRSSFVCVLLSHGDEGIIFGTNGPIDLKKLTGFFRGDYCRSLTGKPKLFIIQACRGTELDCGIETDSGTEDDMACQKIPVEADFLYAYSTAPGYYSWRNSKDGSWFIQSLCTMLKLYAYKLEFMHILTRVNRKVATEFESFSLDSAFHGKKQIPCIVSMLTKELYLYH</sequence>
<keyword evidence="12" id="KW-0865">Zymogen</keyword>
<feature type="domain" description="Caspase family p10" evidence="18">
    <location>
        <begin position="208"/>
        <end position="302"/>
    </location>
</feature>
<protein>
    <recommendedName>
        <fullName evidence="16">Caspase-3</fullName>
        <ecNumber evidence="15">3.4.22.56</ecNumber>
    </recommendedName>
</protein>
<gene>
    <name evidence="21" type="primary">CASP3</name>
</gene>
<comment type="catalytic activity">
    <reaction evidence="13">
        <text>Strict requirement for an Asp residue at positions P1 and P4. It has a preferred cleavage sequence of Asp-Xaa-Xaa-Asp-|- with a hydrophobic amino-acid residue at P2 and a hydrophilic amino-acid residue at P3, although Val or Ala are also accepted at this position.</text>
        <dbReference type="EC" id="3.4.22.56"/>
    </reaction>
</comment>
<evidence type="ECO:0000259" key="18">
    <source>
        <dbReference type="PROSITE" id="PS50207"/>
    </source>
</evidence>
<feature type="domain" description="Caspase family p20" evidence="19">
    <location>
        <begin position="68"/>
        <end position="192"/>
    </location>
</feature>
<dbReference type="GO" id="GO:0097194">
    <property type="term" value="P:execution phase of apoptosis"/>
    <property type="evidence" value="ECO:0007669"/>
    <property type="project" value="UniProtKB-ARBA"/>
</dbReference>
<dbReference type="GO" id="GO:0006508">
    <property type="term" value="P:proteolysis"/>
    <property type="evidence" value="ECO:0007669"/>
    <property type="project" value="UniProtKB-KW"/>
</dbReference>
<dbReference type="STRING" id="9713.A0A2U3YM46"/>
<dbReference type="PRINTS" id="PR00376">
    <property type="entry name" value="IL1BCENZYME"/>
</dbReference>
<dbReference type="PANTHER" id="PTHR10454:SF198">
    <property type="entry name" value="CASPASE-3"/>
    <property type="match status" value="1"/>
</dbReference>
<dbReference type="InterPro" id="IPR015917">
    <property type="entry name" value="Pept_C14A"/>
</dbReference>
<evidence type="ECO:0000256" key="17">
    <source>
        <dbReference type="RuleBase" id="RU003971"/>
    </source>
</evidence>
<evidence type="ECO:0000256" key="7">
    <source>
        <dbReference type="ARBA" id="ARBA00022799"/>
    </source>
</evidence>
<dbReference type="InterPro" id="IPR016129">
    <property type="entry name" value="Caspase_his_AS"/>
</dbReference>
<dbReference type="Gene3D" id="3.40.50.1460">
    <property type="match status" value="1"/>
</dbReference>
<dbReference type="GO" id="GO:0030182">
    <property type="term" value="P:neuron differentiation"/>
    <property type="evidence" value="ECO:0007669"/>
    <property type="project" value="TreeGrafter"/>
</dbReference>
<dbReference type="GO" id="GO:0005737">
    <property type="term" value="C:cytoplasm"/>
    <property type="evidence" value="ECO:0007669"/>
    <property type="project" value="UniProtKB-SubCell"/>
</dbReference>
<dbReference type="FunFam" id="3.30.70.1470:FF:000002">
    <property type="entry name" value="Caspase-3"/>
    <property type="match status" value="1"/>
</dbReference>
<dbReference type="SUPFAM" id="SSF52129">
    <property type="entry name" value="Caspase-like"/>
    <property type="match status" value="1"/>
</dbReference>
<evidence type="ECO:0000256" key="5">
    <source>
        <dbReference type="ARBA" id="ARBA00022670"/>
    </source>
</evidence>
<evidence type="ECO:0000256" key="1">
    <source>
        <dbReference type="ARBA" id="ARBA00004496"/>
    </source>
</evidence>
<dbReference type="GO" id="GO:0030216">
    <property type="term" value="P:keratinocyte differentiation"/>
    <property type="evidence" value="ECO:0007669"/>
    <property type="project" value="TreeGrafter"/>
</dbReference>
<evidence type="ECO:0000256" key="9">
    <source>
        <dbReference type="ARBA" id="ARBA00022807"/>
    </source>
</evidence>
<keyword evidence="11" id="KW-0007">Acetylation</keyword>
<dbReference type="Pfam" id="PF00656">
    <property type="entry name" value="Peptidase_C14"/>
    <property type="match status" value="1"/>
</dbReference>
<comment type="similarity">
    <text evidence="2 17">Belongs to the peptidase C14A family.</text>
</comment>
<dbReference type="PANTHER" id="PTHR10454">
    <property type="entry name" value="CASPASE"/>
    <property type="match status" value="1"/>
</dbReference>
<evidence type="ECO:0000256" key="16">
    <source>
        <dbReference type="ARBA" id="ARBA00039708"/>
    </source>
</evidence>
<keyword evidence="10" id="KW-0832">Ubl conjugation</keyword>
<dbReference type="EC" id="3.4.22.56" evidence="15"/>
<comment type="subcellular location">
    <subcellularLocation>
        <location evidence="1">Cytoplasm</location>
    </subcellularLocation>
</comment>
<dbReference type="InterPro" id="IPR011600">
    <property type="entry name" value="Pept_C14_caspase"/>
</dbReference>